<keyword evidence="10" id="KW-1185">Reference proteome</keyword>
<dbReference type="SUPFAM" id="SSF53850">
    <property type="entry name" value="Periplasmic binding protein-like II"/>
    <property type="match status" value="1"/>
</dbReference>
<dbReference type="AlphaFoldDB" id="A0A1W0X942"/>
<feature type="domain" description="Porphobilinogen deaminase N-terminal" evidence="7">
    <location>
        <begin position="21"/>
        <end position="231"/>
    </location>
</feature>
<keyword evidence="5" id="KW-0627">Porphyrin biosynthesis</keyword>
<evidence type="ECO:0000313" key="10">
    <source>
        <dbReference type="Proteomes" id="UP000192578"/>
    </source>
</evidence>
<name>A0A1W0X942_HYPEX</name>
<proteinExistence type="inferred from homology"/>
<dbReference type="PANTHER" id="PTHR11557">
    <property type="entry name" value="PORPHOBILINOGEN DEAMINASE"/>
    <property type="match status" value="1"/>
</dbReference>
<evidence type="ECO:0000256" key="4">
    <source>
        <dbReference type="ARBA" id="ARBA00022679"/>
    </source>
</evidence>
<dbReference type="SUPFAM" id="SSF54782">
    <property type="entry name" value="Porphobilinogen deaminase (hydroxymethylbilane synthase), C-terminal domain"/>
    <property type="match status" value="1"/>
</dbReference>
<reference evidence="10" key="1">
    <citation type="submission" date="2017-01" db="EMBL/GenBank/DDBJ databases">
        <title>Comparative genomics of anhydrobiosis in the tardigrade Hypsibius dujardini.</title>
        <authorList>
            <person name="Yoshida Y."/>
            <person name="Koutsovoulos G."/>
            <person name="Laetsch D."/>
            <person name="Stevens L."/>
            <person name="Kumar S."/>
            <person name="Horikawa D."/>
            <person name="Ishino K."/>
            <person name="Komine S."/>
            <person name="Tomita M."/>
            <person name="Blaxter M."/>
            <person name="Arakawa K."/>
        </authorList>
    </citation>
    <scope>NUCLEOTIDE SEQUENCE [LARGE SCALE GENOMIC DNA]</scope>
    <source>
        <strain evidence="10">Z151</strain>
    </source>
</reference>
<comment type="caution">
    <text evidence="9">The sequence shown here is derived from an EMBL/GenBank/DDBJ whole genome shotgun (WGS) entry which is preliminary data.</text>
</comment>
<dbReference type="FunFam" id="3.40.190.10:FF:000005">
    <property type="entry name" value="Porphobilinogen deaminase"/>
    <property type="match status" value="1"/>
</dbReference>
<evidence type="ECO:0000256" key="2">
    <source>
        <dbReference type="ARBA" id="ARBA00005638"/>
    </source>
</evidence>
<dbReference type="InterPro" id="IPR036803">
    <property type="entry name" value="Porphobilinogen_deaminase_C_sf"/>
</dbReference>
<sequence length="385" mass="41994">MEPETVAKLENMSALTKRTKFRVGTRKSQLAMVQTKQVIALLQDLHPDFSFEIIGINTIGDDVLATALAKIGEKSLFTKELEIALQEGIVDFVVHSLKDLPSTLPPGLTIAAILQRENAQDAVVMRPDLSAKSLNDLPAESVIGTSSLRRAAQLKRLYPHLRFKDVRGNLNSRLRKLDEDREYDALILATAGLLRLGWHNRISIILPTNCLHAVGQGALGVEGRENDQQTLDLLRPLIDPPTMKCCVLERAFLKYLEGGCSVPCAISTELDCDQIAVQSGVYSLDGSQAVEDEMTVFLTSSGTSLSDSSKESGSEWVSVHPQSVDVNALRAAVQGGIQMGKMLERLGAKEILIEARRQAKIASNISATPRPNKPSEDDVTDTLFA</sequence>
<dbReference type="InterPro" id="IPR000860">
    <property type="entry name" value="HemC"/>
</dbReference>
<evidence type="ECO:0000256" key="1">
    <source>
        <dbReference type="ARBA" id="ARBA00001916"/>
    </source>
</evidence>
<dbReference type="GO" id="GO:0006783">
    <property type="term" value="P:heme biosynthetic process"/>
    <property type="evidence" value="ECO:0007669"/>
    <property type="project" value="TreeGrafter"/>
</dbReference>
<dbReference type="Gene3D" id="3.40.190.10">
    <property type="entry name" value="Periplasmic binding protein-like II"/>
    <property type="match status" value="2"/>
</dbReference>
<dbReference type="GO" id="GO:0005737">
    <property type="term" value="C:cytoplasm"/>
    <property type="evidence" value="ECO:0007669"/>
    <property type="project" value="TreeGrafter"/>
</dbReference>
<dbReference type="EC" id="2.5.1.61" evidence="3"/>
<evidence type="ECO:0000313" key="9">
    <source>
        <dbReference type="EMBL" id="OQV23781.1"/>
    </source>
</evidence>
<evidence type="ECO:0000256" key="6">
    <source>
        <dbReference type="SAM" id="MobiDB-lite"/>
    </source>
</evidence>
<dbReference type="NCBIfam" id="TIGR00212">
    <property type="entry name" value="hemC"/>
    <property type="match status" value="1"/>
</dbReference>
<dbReference type="PANTHER" id="PTHR11557:SF0">
    <property type="entry name" value="PORPHOBILINOGEN DEAMINASE"/>
    <property type="match status" value="1"/>
</dbReference>
<comment type="cofactor">
    <cofactor evidence="1">
        <name>dipyrromethane</name>
        <dbReference type="ChEBI" id="CHEBI:60342"/>
    </cofactor>
</comment>
<dbReference type="Pfam" id="PF03900">
    <property type="entry name" value="Porphobil_deamC"/>
    <property type="match status" value="1"/>
</dbReference>
<organism evidence="9 10">
    <name type="scientific">Hypsibius exemplaris</name>
    <name type="common">Freshwater tardigrade</name>
    <dbReference type="NCBI Taxonomy" id="2072580"/>
    <lineage>
        <taxon>Eukaryota</taxon>
        <taxon>Metazoa</taxon>
        <taxon>Ecdysozoa</taxon>
        <taxon>Tardigrada</taxon>
        <taxon>Eutardigrada</taxon>
        <taxon>Parachela</taxon>
        <taxon>Hypsibioidea</taxon>
        <taxon>Hypsibiidae</taxon>
        <taxon>Hypsibius</taxon>
    </lineage>
</organism>
<dbReference type="Pfam" id="PF01379">
    <property type="entry name" value="Porphobil_deam"/>
    <property type="match status" value="1"/>
</dbReference>
<dbReference type="CDD" id="cd13645">
    <property type="entry name" value="PBP2_HuPBGD_like"/>
    <property type="match status" value="1"/>
</dbReference>
<evidence type="ECO:0000256" key="3">
    <source>
        <dbReference type="ARBA" id="ARBA00012655"/>
    </source>
</evidence>
<dbReference type="OrthoDB" id="564646at2759"/>
<gene>
    <name evidence="9" type="ORF">BV898_02509</name>
</gene>
<dbReference type="Gene3D" id="3.30.160.40">
    <property type="entry name" value="Porphobilinogen deaminase, C-terminal domain"/>
    <property type="match status" value="1"/>
</dbReference>
<accession>A0A1W0X942</accession>
<dbReference type="PRINTS" id="PR00151">
    <property type="entry name" value="PORPHBDMNASE"/>
</dbReference>
<evidence type="ECO:0000259" key="8">
    <source>
        <dbReference type="Pfam" id="PF03900"/>
    </source>
</evidence>
<feature type="region of interest" description="Disordered" evidence="6">
    <location>
        <begin position="364"/>
        <end position="385"/>
    </location>
</feature>
<dbReference type="GO" id="GO:0004418">
    <property type="term" value="F:hydroxymethylbilane synthase activity"/>
    <property type="evidence" value="ECO:0007669"/>
    <property type="project" value="UniProtKB-EC"/>
</dbReference>
<evidence type="ECO:0000259" key="7">
    <source>
        <dbReference type="Pfam" id="PF01379"/>
    </source>
</evidence>
<dbReference type="FunFam" id="3.40.190.10:FF:000260">
    <property type="entry name" value="Porphobilinogen deaminase"/>
    <property type="match status" value="1"/>
</dbReference>
<dbReference type="Proteomes" id="UP000192578">
    <property type="component" value="Unassembled WGS sequence"/>
</dbReference>
<dbReference type="EMBL" id="MTYJ01000010">
    <property type="protein sequence ID" value="OQV23781.1"/>
    <property type="molecule type" value="Genomic_DNA"/>
</dbReference>
<dbReference type="InterPro" id="IPR022418">
    <property type="entry name" value="Porphobilinogen_deaminase_C"/>
</dbReference>
<dbReference type="InterPro" id="IPR022417">
    <property type="entry name" value="Porphobilin_deaminase_N"/>
</dbReference>
<evidence type="ECO:0000256" key="5">
    <source>
        <dbReference type="ARBA" id="ARBA00023244"/>
    </source>
</evidence>
<keyword evidence="4" id="KW-0808">Transferase</keyword>
<comment type="similarity">
    <text evidence="2">Belongs to the HMBS family.</text>
</comment>
<protein>
    <recommendedName>
        <fullName evidence="3">hydroxymethylbilane synthase</fullName>
        <ecNumber evidence="3">2.5.1.61</ecNumber>
    </recommendedName>
</protein>
<feature type="domain" description="Porphobilinogen deaminase C-terminal" evidence="8">
    <location>
        <begin position="244"/>
        <end position="295"/>
    </location>
</feature>